<proteinExistence type="predicted"/>
<name>A0A6A5Y1G1_9PLEO</name>
<dbReference type="AlphaFoldDB" id="A0A6A5Y1G1"/>
<sequence length="96" mass="11099">MTGFCNPQCFTATYYRPGTFLPICRQGSRSKLGSNHVFVRLDAVPFSLWDSSRGSGLAFEVYSTWQLDRVSFALHTQRTSLCFRGCRFSTWMLFHR</sequence>
<protein>
    <submittedName>
        <fullName evidence="1">Uncharacterized protein</fullName>
    </submittedName>
</protein>
<evidence type="ECO:0000313" key="2">
    <source>
        <dbReference type="Proteomes" id="UP000799778"/>
    </source>
</evidence>
<dbReference type="RefSeq" id="XP_033387651.1">
    <property type="nucleotide sequence ID" value="XM_033520857.1"/>
</dbReference>
<organism evidence="1 2">
    <name type="scientific">Aaosphaeria arxii CBS 175.79</name>
    <dbReference type="NCBI Taxonomy" id="1450172"/>
    <lineage>
        <taxon>Eukaryota</taxon>
        <taxon>Fungi</taxon>
        <taxon>Dikarya</taxon>
        <taxon>Ascomycota</taxon>
        <taxon>Pezizomycotina</taxon>
        <taxon>Dothideomycetes</taxon>
        <taxon>Pleosporomycetidae</taxon>
        <taxon>Pleosporales</taxon>
        <taxon>Pleosporales incertae sedis</taxon>
        <taxon>Aaosphaeria</taxon>
    </lineage>
</organism>
<reference evidence="1" key="1">
    <citation type="journal article" date="2020" name="Stud. Mycol.">
        <title>101 Dothideomycetes genomes: a test case for predicting lifestyles and emergence of pathogens.</title>
        <authorList>
            <person name="Haridas S."/>
            <person name="Albert R."/>
            <person name="Binder M."/>
            <person name="Bloem J."/>
            <person name="Labutti K."/>
            <person name="Salamov A."/>
            <person name="Andreopoulos B."/>
            <person name="Baker S."/>
            <person name="Barry K."/>
            <person name="Bills G."/>
            <person name="Bluhm B."/>
            <person name="Cannon C."/>
            <person name="Castanera R."/>
            <person name="Culley D."/>
            <person name="Daum C."/>
            <person name="Ezra D."/>
            <person name="Gonzalez J."/>
            <person name="Henrissat B."/>
            <person name="Kuo A."/>
            <person name="Liang C."/>
            <person name="Lipzen A."/>
            <person name="Lutzoni F."/>
            <person name="Magnuson J."/>
            <person name="Mondo S."/>
            <person name="Nolan M."/>
            <person name="Ohm R."/>
            <person name="Pangilinan J."/>
            <person name="Park H.-J."/>
            <person name="Ramirez L."/>
            <person name="Alfaro M."/>
            <person name="Sun H."/>
            <person name="Tritt A."/>
            <person name="Yoshinaga Y."/>
            <person name="Zwiers L.-H."/>
            <person name="Turgeon B."/>
            <person name="Goodwin S."/>
            <person name="Spatafora J."/>
            <person name="Crous P."/>
            <person name="Grigoriev I."/>
        </authorList>
    </citation>
    <scope>NUCLEOTIDE SEQUENCE</scope>
    <source>
        <strain evidence="1">CBS 175.79</strain>
    </source>
</reference>
<dbReference type="GeneID" id="54278254"/>
<gene>
    <name evidence="1" type="ORF">BU24DRAFT_116968</name>
</gene>
<keyword evidence="2" id="KW-1185">Reference proteome</keyword>
<accession>A0A6A5Y1G1</accession>
<evidence type="ECO:0000313" key="1">
    <source>
        <dbReference type="EMBL" id="KAF2019312.1"/>
    </source>
</evidence>
<dbReference type="Proteomes" id="UP000799778">
    <property type="component" value="Unassembled WGS sequence"/>
</dbReference>
<dbReference type="EMBL" id="ML978067">
    <property type="protein sequence ID" value="KAF2019312.1"/>
    <property type="molecule type" value="Genomic_DNA"/>
</dbReference>